<organism evidence="9 10">
    <name type="scientific">Cohnella soli</name>
    <dbReference type="NCBI Taxonomy" id="425005"/>
    <lineage>
        <taxon>Bacteria</taxon>
        <taxon>Bacillati</taxon>
        <taxon>Bacillota</taxon>
        <taxon>Bacilli</taxon>
        <taxon>Bacillales</taxon>
        <taxon>Paenibacillaceae</taxon>
        <taxon>Cohnella</taxon>
    </lineage>
</organism>
<proteinExistence type="inferred from homology"/>
<keyword evidence="10" id="KW-1185">Reference proteome</keyword>
<evidence type="ECO:0000259" key="8">
    <source>
        <dbReference type="PROSITE" id="PS50928"/>
    </source>
</evidence>
<evidence type="ECO:0000256" key="5">
    <source>
        <dbReference type="ARBA" id="ARBA00022989"/>
    </source>
</evidence>
<evidence type="ECO:0000256" key="1">
    <source>
        <dbReference type="ARBA" id="ARBA00004651"/>
    </source>
</evidence>
<feature type="transmembrane region" description="Helical" evidence="7">
    <location>
        <begin position="164"/>
        <end position="184"/>
    </location>
</feature>
<dbReference type="InterPro" id="IPR000515">
    <property type="entry name" value="MetI-like"/>
</dbReference>
<name>A0ABW0HMX2_9BACL</name>
<feature type="transmembrane region" description="Helical" evidence="7">
    <location>
        <begin position="119"/>
        <end position="144"/>
    </location>
</feature>
<dbReference type="PANTHER" id="PTHR43227">
    <property type="entry name" value="BLL4140 PROTEIN"/>
    <property type="match status" value="1"/>
</dbReference>
<dbReference type="CDD" id="cd06261">
    <property type="entry name" value="TM_PBP2"/>
    <property type="match status" value="1"/>
</dbReference>
<comment type="caution">
    <text evidence="9">The sequence shown here is derived from an EMBL/GenBank/DDBJ whole genome shotgun (WGS) entry which is preliminary data.</text>
</comment>
<dbReference type="Pfam" id="PF00528">
    <property type="entry name" value="BPD_transp_1"/>
    <property type="match status" value="1"/>
</dbReference>
<dbReference type="PROSITE" id="PS50928">
    <property type="entry name" value="ABC_TM1"/>
    <property type="match status" value="1"/>
</dbReference>
<sequence length="301" mass="33713">MHKLWLNMREHYQLYILIAPALIYYIIFQYIPMYGVQIAFKDFVPTLGIWGSKWVGLEHVIQFFHSYQFWDVIKNTLGISLYGLIVSFPIPILLALMLNEVRHKKFKAFVQTLTYAPHFISTVVMVGMMMILLSPSTGVVNQIIVALGGNPVYFMGSEGLFKTIYVFSGVWQGMGWGSIIYLAALSSVDPHLYEAAYMDGASKLKKIIHIDLPAILPTAAILLILNVGSVMSVGFEKVFLMQNPINLGSSEVISTYVYKIGLLQNNYSYGSAIGLFNAVINFILLVSVNTVSKRTNGSSLW</sequence>
<evidence type="ECO:0000313" key="10">
    <source>
        <dbReference type="Proteomes" id="UP001596113"/>
    </source>
</evidence>
<evidence type="ECO:0000256" key="7">
    <source>
        <dbReference type="RuleBase" id="RU363032"/>
    </source>
</evidence>
<feature type="transmembrane region" description="Helical" evidence="7">
    <location>
        <begin position="212"/>
        <end position="235"/>
    </location>
</feature>
<gene>
    <name evidence="9" type="ORF">ACFPOF_02370</name>
</gene>
<evidence type="ECO:0000256" key="6">
    <source>
        <dbReference type="ARBA" id="ARBA00023136"/>
    </source>
</evidence>
<feature type="domain" description="ABC transmembrane type-1" evidence="8">
    <location>
        <begin position="73"/>
        <end position="288"/>
    </location>
</feature>
<keyword evidence="4 7" id="KW-0812">Transmembrane</keyword>
<keyword evidence="3" id="KW-1003">Cell membrane</keyword>
<feature type="transmembrane region" description="Helical" evidence="7">
    <location>
        <begin position="12"/>
        <end position="31"/>
    </location>
</feature>
<dbReference type="InterPro" id="IPR035906">
    <property type="entry name" value="MetI-like_sf"/>
</dbReference>
<evidence type="ECO:0000256" key="2">
    <source>
        <dbReference type="ARBA" id="ARBA00022448"/>
    </source>
</evidence>
<dbReference type="RefSeq" id="WP_378129317.1">
    <property type="nucleotide sequence ID" value="NZ_JBHSMI010000003.1"/>
</dbReference>
<keyword evidence="5 7" id="KW-1133">Transmembrane helix</keyword>
<protein>
    <submittedName>
        <fullName evidence="9">ABC transporter permease</fullName>
    </submittedName>
</protein>
<dbReference type="Gene3D" id="1.10.3720.10">
    <property type="entry name" value="MetI-like"/>
    <property type="match status" value="1"/>
</dbReference>
<evidence type="ECO:0000256" key="3">
    <source>
        <dbReference type="ARBA" id="ARBA00022475"/>
    </source>
</evidence>
<dbReference type="Proteomes" id="UP001596113">
    <property type="component" value="Unassembled WGS sequence"/>
</dbReference>
<dbReference type="PANTHER" id="PTHR43227:SF11">
    <property type="entry name" value="BLL4140 PROTEIN"/>
    <property type="match status" value="1"/>
</dbReference>
<dbReference type="InterPro" id="IPR050809">
    <property type="entry name" value="UgpAE/MalFG_permease"/>
</dbReference>
<comment type="similarity">
    <text evidence="7">Belongs to the binding-protein-dependent transport system permease family.</text>
</comment>
<comment type="subcellular location">
    <subcellularLocation>
        <location evidence="1 7">Cell membrane</location>
        <topology evidence="1 7">Multi-pass membrane protein</topology>
    </subcellularLocation>
</comment>
<accession>A0ABW0HMX2</accession>
<keyword evidence="2 7" id="KW-0813">Transport</keyword>
<feature type="transmembrane region" description="Helical" evidence="7">
    <location>
        <begin position="79"/>
        <end position="98"/>
    </location>
</feature>
<dbReference type="EMBL" id="JBHSMI010000003">
    <property type="protein sequence ID" value="MFC5401566.1"/>
    <property type="molecule type" value="Genomic_DNA"/>
</dbReference>
<evidence type="ECO:0000313" key="9">
    <source>
        <dbReference type="EMBL" id="MFC5401566.1"/>
    </source>
</evidence>
<keyword evidence="6 7" id="KW-0472">Membrane</keyword>
<evidence type="ECO:0000256" key="4">
    <source>
        <dbReference type="ARBA" id="ARBA00022692"/>
    </source>
</evidence>
<feature type="transmembrane region" description="Helical" evidence="7">
    <location>
        <begin position="267"/>
        <end position="288"/>
    </location>
</feature>
<reference evidence="10" key="1">
    <citation type="journal article" date="2019" name="Int. J. Syst. Evol. Microbiol.">
        <title>The Global Catalogue of Microorganisms (GCM) 10K type strain sequencing project: providing services to taxonomists for standard genome sequencing and annotation.</title>
        <authorList>
            <consortium name="The Broad Institute Genomics Platform"/>
            <consortium name="The Broad Institute Genome Sequencing Center for Infectious Disease"/>
            <person name="Wu L."/>
            <person name="Ma J."/>
        </authorList>
    </citation>
    <scope>NUCLEOTIDE SEQUENCE [LARGE SCALE GENOMIC DNA]</scope>
    <source>
        <strain evidence="10">CGMCC 1.18575</strain>
    </source>
</reference>
<dbReference type="SUPFAM" id="SSF161098">
    <property type="entry name" value="MetI-like"/>
    <property type="match status" value="1"/>
</dbReference>